<proteinExistence type="predicted"/>
<protein>
    <submittedName>
        <fullName evidence="1">Uncharacterized protein</fullName>
    </submittedName>
</protein>
<organism evidence="1">
    <name type="scientific">marine sediment metagenome</name>
    <dbReference type="NCBI Taxonomy" id="412755"/>
    <lineage>
        <taxon>unclassified sequences</taxon>
        <taxon>metagenomes</taxon>
        <taxon>ecological metagenomes</taxon>
    </lineage>
</organism>
<gene>
    <name evidence="1" type="ORF">LCGC14_1608900</name>
</gene>
<dbReference type="AlphaFoldDB" id="A0A0F9IVL0"/>
<dbReference type="EMBL" id="LAZR01013000">
    <property type="protein sequence ID" value="KKM24064.1"/>
    <property type="molecule type" value="Genomic_DNA"/>
</dbReference>
<evidence type="ECO:0000313" key="1">
    <source>
        <dbReference type="EMBL" id="KKM24064.1"/>
    </source>
</evidence>
<accession>A0A0F9IVL0</accession>
<comment type="caution">
    <text evidence="1">The sequence shown here is derived from an EMBL/GenBank/DDBJ whole genome shotgun (WGS) entry which is preliminary data.</text>
</comment>
<reference evidence="1" key="1">
    <citation type="journal article" date="2015" name="Nature">
        <title>Complex archaea that bridge the gap between prokaryotes and eukaryotes.</title>
        <authorList>
            <person name="Spang A."/>
            <person name="Saw J.H."/>
            <person name="Jorgensen S.L."/>
            <person name="Zaremba-Niedzwiedzka K."/>
            <person name="Martijn J."/>
            <person name="Lind A.E."/>
            <person name="van Eijk R."/>
            <person name="Schleper C."/>
            <person name="Guy L."/>
            <person name="Ettema T.J."/>
        </authorList>
    </citation>
    <scope>NUCLEOTIDE SEQUENCE</scope>
</reference>
<name>A0A0F9IVL0_9ZZZZ</name>
<sequence>MIAKFNPTGTHVHKGFLKVRIDLYPDIGDKTYAIHHVQVPVIPPEGYQGKVDKEGNPVDQNDYDNWIDSLPKVWQLNPALCHFIRIKEASTKADLTDYLEQICNPTVIKTLDNSLILPNSSHLISPLMRNKSALTTEKIVAADIEDLLVSVNSRFSSLVLKKTIGDEGLPLKPQTIDIGPEAKGRSSFDEFGWTGICLDNPANATGTLTVLEAWAVTNTTGEISGTFYGSGTSYTCRDSEAIGAVTAGSKQTFSGLTISVETGDFLGSYRASGRMERDVTGYAGIYNVNAEYIDPDDNYAFYSLRTGDAISIYGTGTEAGAGWATISKVNAVGQADIGKLLGVDKANIAKVSGVTV</sequence>